<evidence type="ECO:0000313" key="1">
    <source>
        <dbReference type="EMBL" id="AXA36600.1"/>
    </source>
</evidence>
<protein>
    <submittedName>
        <fullName evidence="1">Uncharacterized protein</fullName>
    </submittedName>
</protein>
<dbReference type="EMBL" id="CP030759">
    <property type="protein sequence ID" value="AXA36600.1"/>
    <property type="molecule type" value="Genomic_DNA"/>
</dbReference>
<gene>
    <name evidence="1" type="ORF">BRCON_1823</name>
</gene>
<evidence type="ECO:0000313" key="2">
    <source>
        <dbReference type="Proteomes" id="UP000262583"/>
    </source>
</evidence>
<proteinExistence type="predicted"/>
<accession>A0A2Z4Y5Z7</accession>
<name>A0A2Z4Y5Z7_SUMC1</name>
<dbReference type="Proteomes" id="UP000262583">
    <property type="component" value="Chromosome"/>
</dbReference>
<dbReference type="AlphaFoldDB" id="A0A2Z4Y5Z7"/>
<organism evidence="1 2">
    <name type="scientific">Sumerlaea chitinivorans</name>
    <dbReference type="NCBI Taxonomy" id="2250252"/>
    <lineage>
        <taxon>Bacteria</taxon>
        <taxon>Candidatus Sumerlaeota</taxon>
        <taxon>Candidatus Sumerlaeia</taxon>
        <taxon>Candidatus Sumerlaeales</taxon>
        <taxon>Candidatus Sumerlaeaceae</taxon>
        <taxon>Candidatus Sumerlaea</taxon>
    </lineage>
</organism>
<dbReference type="KEGG" id="schv:BRCON_1823"/>
<reference evidence="1 2" key="1">
    <citation type="submission" date="2018-05" db="EMBL/GenBank/DDBJ databases">
        <title>A metagenomic window into the 2 km-deep terrestrial subsurface aquifer revealed taxonomically and functionally diverse microbial community comprising novel uncultured bacterial lineages.</title>
        <authorList>
            <person name="Kadnikov V.V."/>
            <person name="Mardanov A.V."/>
            <person name="Beletsky A.V."/>
            <person name="Banks D."/>
            <person name="Pimenov N.V."/>
            <person name="Frank Y.A."/>
            <person name="Karnachuk O.V."/>
            <person name="Ravin N.V."/>
        </authorList>
    </citation>
    <scope>NUCLEOTIDE SEQUENCE [LARGE SCALE GENOMIC DNA]</scope>
    <source>
        <strain evidence="1">BY</strain>
    </source>
</reference>
<sequence length="65" mass="7395">MINHKGASKGSDVWCRPIQGHDYERLQEELKPGRPAGRLIFPFHNCNTWVRGVIRRSRAAEPSAP</sequence>